<comment type="function">
    <text evidence="1">Acyltransferase required for the direct transfer of medium- to long-chain fatty acyl moieties from a carrier protein (MbtL) on to the epsilon-amino group of lysine residue in the mycobactin core.</text>
</comment>
<evidence type="ECO:0000259" key="7">
    <source>
        <dbReference type="SMART" id="SM01006"/>
    </source>
</evidence>
<accession>A0A4R6LTF0</accession>
<dbReference type="AlphaFoldDB" id="A0A255GPS0"/>
<reference evidence="8 9" key="1">
    <citation type="submission" date="2017-07" db="EMBL/GenBank/DDBJ databases">
        <title>Draft whole genome sequences of clinical Proprionibacteriaceae strains.</title>
        <authorList>
            <person name="Bernier A.-M."/>
            <person name="Bernard K."/>
            <person name="Domingo M.-C."/>
        </authorList>
    </citation>
    <scope>NUCLEOTIDE SEQUENCE [LARGE SCALE GENOMIC DNA]</scope>
    <source>
        <strain evidence="8 9">NML 030167</strain>
    </source>
</reference>
<dbReference type="Pfam" id="PF04183">
    <property type="entry name" value="IucA_IucC"/>
    <property type="match status" value="1"/>
</dbReference>
<feature type="domain" description="Acyltransferase MbtK/IucB-like conserved" evidence="7">
    <location>
        <begin position="18"/>
        <end position="66"/>
    </location>
</feature>
<evidence type="ECO:0000256" key="5">
    <source>
        <dbReference type="ARBA" id="ARBA00031122"/>
    </source>
</evidence>
<organism evidence="8 9">
    <name type="scientific">Enemella evansiae</name>
    <dbReference type="NCBI Taxonomy" id="2016499"/>
    <lineage>
        <taxon>Bacteria</taxon>
        <taxon>Bacillati</taxon>
        <taxon>Actinomycetota</taxon>
        <taxon>Actinomycetes</taxon>
        <taxon>Propionibacteriales</taxon>
        <taxon>Propionibacteriaceae</taxon>
        <taxon>Enemella</taxon>
    </lineage>
</organism>
<dbReference type="OrthoDB" id="495728at2"/>
<dbReference type="GO" id="GO:0016881">
    <property type="term" value="F:acid-amino acid ligase activity"/>
    <property type="evidence" value="ECO:0007669"/>
    <property type="project" value="UniProtKB-ARBA"/>
</dbReference>
<feature type="region of interest" description="Disordered" evidence="6">
    <location>
        <begin position="791"/>
        <end position="816"/>
    </location>
</feature>
<feature type="compositionally biased region" description="Low complexity" evidence="6">
    <location>
        <begin position="791"/>
        <end position="802"/>
    </location>
</feature>
<dbReference type="Gene3D" id="3.40.630.30">
    <property type="match status" value="1"/>
</dbReference>
<dbReference type="PANTHER" id="PTHR34384">
    <property type="entry name" value="L-2,3-DIAMINOPROPANOATE--CITRATE LIGASE"/>
    <property type="match status" value="1"/>
</dbReference>
<evidence type="ECO:0000256" key="1">
    <source>
        <dbReference type="ARBA" id="ARBA00003818"/>
    </source>
</evidence>
<dbReference type="RefSeq" id="WP_094404261.1">
    <property type="nucleotide sequence ID" value="NZ_NMVO01000001.1"/>
</dbReference>
<dbReference type="InterPro" id="IPR022770">
    <property type="entry name" value="IucA/IucC-like_C"/>
</dbReference>
<dbReference type="EMBL" id="NMVO01000001">
    <property type="protein sequence ID" value="OYO17392.1"/>
    <property type="molecule type" value="Genomic_DNA"/>
</dbReference>
<comment type="caution">
    <text evidence="8">The sequence shown here is derived from an EMBL/GenBank/DDBJ whole genome shotgun (WGS) entry which is preliminary data.</text>
</comment>
<dbReference type="PANTHER" id="PTHR34384:SF6">
    <property type="entry name" value="STAPHYLOFERRIN B SYNTHASE"/>
    <property type="match status" value="1"/>
</dbReference>
<accession>A0A255GPS0</accession>
<dbReference type="Pfam" id="PF13523">
    <property type="entry name" value="Acetyltransf_8"/>
    <property type="match status" value="1"/>
</dbReference>
<feature type="compositionally biased region" description="Basic and acidic residues" evidence="6">
    <location>
        <begin position="803"/>
        <end position="816"/>
    </location>
</feature>
<gene>
    <name evidence="8" type="ORF">CGZ94_00310</name>
</gene>
<evidence type="ECO:0000256" key="3">
    <source>
        <dbReference type="ARBA" id="ARBA00007832"/>
    </source>
</evidence>
<dbReference type="Proteomes" id="UP000215896">
    <property type="component" value="Unassembled WGS sequence"/>
</dbReference>
<dbReference type="InterPro" id="IPR007310">
    <property type="entry name" value="Aerobactin_biosyn_IucA/IucC_N"/>
</dbReference>
<evidence type="ECO:0000313" key="8">
    <source>
        <dbReference type="EMBL" id="OYO17392.1"/>
    </source>
</evidence>
<dbReference type="InterPro" id="IPR016181">
    <property type="entry name" value="Acyl_CoA_acyltransferase"/>
</dbReference>
<name>A0A255GPS0_9ACTN</name>
<protein>
    <recommendedName>
        <fullName evidence="4">Lysine N-acyltransferase MbtK</fullName>
    </recommendedName>
    <alternativeName>
        <fullName evidence="5">Mycobactin synthase protein K</fullName>
    </alternativeName>
</protein>
<evidence type="ECO:0000256" key="6">
    <source>
        <dbReference type="SAM" id="MobiDB-lite"/>
    </source>
</evidence>
<dbReference type="GO" id="GO:0016746">
    <property type="term" value="F:acyltransferase activity"/>
    <property type="evidence" value="ECO:0007669"/>
    <property type="project" value="InterPro"/>
</dbReference>
<proteinExistence type="inferred from homology"/>
<evidence type="ECO:0000256" key="2">
    <source>
        <dbReference type="ARBA" id="ARBA00005102"/>
    </source>
</evidence>
<dbReference type="InterPro" id="IPR019432">
    <property type="entry name" value="Acyltransferase_MbtK/IucB-like"/>
</dbReference>
<comment type="pathway">
    <text evidence="2">Siderophore biosynthesis; mycobactin biosynthesis.</text>
</comment>
<dbReference type="InterPro" id="IPR037455">
    <property type="entry name" value="LucA/IucC-like"/>
</dbReference>
<dbReference type="SUPFAM" id="SSF55729">
    <property type="entry name" value="Acyl-CoA N-acyltransferases (Nat)"/>
    <property type="match status" value="1"/>
</dbReference>
<dbReference type="SMART" id="SM01006">
    <property type="entry name" value="AlcB"/>
    <property type="match status" value="1"/>
</dbReference>
<dbReference type="Gene3D" id="3.30.310.280">
    <property type="match status" value="1"/>
</dbReference>
<dbReference type="Gene3D" id="6.10.250.3370">
    <property type="match status" value="1"/>
</dbReference>
<dbReference type="GO" id="GO:0019290">
    <property type="term" value="P:siderophore biosynthetic process"/>
    <property type="evidence" value="ECO:0007669"/>
    <property type="project" value="InterPro"/>
</dbReference>
<dbReference type="Pfam" id="PF06276">
    <property type="entry name" value="FhuF"/>
    <property type="match status" value="1"/>
</dbReference>
<comment type="similarity">
    <text evidence="3">Belongs to the IucA/IucC family.</text>
</comment>
<evidence type="ECO:0000256" key="4">
    <source>
        <dbReference type="ARBA" id="ARBA00020586"/>
    </source>
</evidence>
<dbReference type="Gene3D" id="1.10.510.40">
    <property type="match status" value="1"/>
</dbReference>
<keyword evidence="9" id="KW-1185">Reference proteome</keyword>
<sequence length="816" mass="90764">MTDLRTIHRDGNGTFGVRPVDPEGDAALLHTWFTHPKARFWLMGEATLADVITEYRRIAAHPDHHAYLGFTDGEPSFLMERYDPSRVELAGVPEIRAGDVGMHFLTAPTTQPRPGFTRSVITAVLTDLFTDPATRRVLVEPDIHNTAVQQLNAAVGFTPIRELRLPEKTALLSECPRAAFRPAGPPPTIKDLSMQQGKSVYPTDPAAAVAHLDPATWAEANRILLAKALGEYSHERLLEPEPIGADRYQLPTPDGSGCWRFTARRLPLRHWQVDPGSISHQRDGVDQPLDLLRFVLDFGSRLGLDDQLLPVYLEELSATLSALAYKLSEPAPNSRELIHADFQQIEAAMLAGHPCFIANSGRIGWGVHEYRAFAPEAARGVRLLWLAARREVTTFSSCRDLDYDELLEAELGAEERARFAARLRELGLDPQDYLLLPVHPWQWWNKLAVTFAADVANRRLVVLGEGGDDYQAQQSVRTFFNRSDPGKHYVKTALSVINMGFMRGLSAAYMEATPAINDWLADLVAGDETLRGTGVRVIRERAAIGYHARQYAEASDKHSPYRKMLAALWRESPVPGLAPGRRLATMAALLHLDRDGGSFCAALIEQSGWAPTQWLRRYLEAYLVPLLHCFYRYGLVFMPHGENIILELDNGVVERVILKDLAEEIAVMSADTPLPSEIERVRVEVPEELQLLSIFTDVFDCFLRPLSAILADQRLLEPAEFWAVVAAVAGDYQRSTPELAERFARFDLFTEEFALSCLNRLQLRNSQQMVDLADPASALQLVGSLANPLAGAAGSAQQQPAADTERGQQHRAEQPG</sequence>
<dbReference type="UniPathway" id="UPA00011"/>
<evidence type="ECO:0000313" key="9">
    <source>
        <dbReference type="Proteomes" id="UP000215896"/>
    </source>
</evidence>